<comment type="similarity">
    <text evidence="1 2">Belongs to the enoyl-CoA hydratase/isomerase family.</text>
</comment>
<dbReference type="Proteomes" id="UP000445696">
    <property type="component" value="Unassembled WGS sequence"/>
</dbReference>
<accession>A0A845MGY2</accession>
<dbReference type="RefSeq" id="WP_161339141.1">
    <property type="nucleotide sequence ID" value="NZ_JBHSDG010000004.1"/>
</dbReference>
<evidence type="ECO:0000256" key="2">
    <source>
        <dbReference type="RuleBase" id="RU003707"/>
    </source>
</evidence>
<comment type="caution">
    <text evidence="3">The sequence shown here is derived from an EMBL/GenBank/DDBJ whole genome shotgun (WGS) entry which is preliminary data.</text>
</comment>
<dbReference type="InterPro" id="IPR014748">
    <property type="entry name" value="Enoyl-CoA_hydra_C"/>
</dbReference>
<dbReference type="InterPro" id="IPR001753">
    <property type="entry name" value="Enoyl-CoA_hydra/iso"/>
</dbReference>
<dbReference type="Gene3D" id="3.90.226.10">
    <property type="entry name" value="2-enoyl-CoA Hydratase, Chain A, domain 1"/>
    <property type="match status" value="1"/>
</dbReference>
<organism evidence="3 4">
    <name type="scientific">Sneathiella chungangensis</name>
    <dbReference type="NCBI Taxonomy" id="1418234"/>
    <lineage>
        <taxon>Bacteria</taxon>
        <taxon>Pseudomonadati</taxon>
        <taxon>Pseudomonadota</taxon>
        <taxon>Alphaproteobacteria</taxon>
        <taxon>Sneathiellales</taxon>
        <taxon>Sneathiellaceae</taxon>
        <taxon>Sneathiella</taxon>
    </lineage>
</organism>
<dbReference type="PANTHER" id="PTHR43802">
    <property type="entry name" value="ENOYL-COA HYDRATASE"/>
    <property type="match status" value="1"/>
</dbReference>
<protein>
    <submittedName>
        <fullName evidence="3">Enoyl-CoA hydratase</fullName>
        <ecNumber evidence="3">4.2.1.17</ecNumber>
    </submittedName>
</protein>
<dbReference type="Gene3D" id="1.10.12.10">
    <property type="entry name" value="Lyase 2-enoyl-coa Hydratase, Chain A, domain 2"/>
    <property type="match status" value="1"/>
</dbReference>
<name>A0A845MGY2_9PROT</name>
<evidence type="ECO:0000256" key="1">
    <source>
        <dbReference type="ARBA" id="ARBA00005254"/>
    </source>
</evidence>
<dbReference type="EMBL" id="WTVA01000004">
    <property type="protein sequence ID" value="MZR22670.1"/>
    <property type="molecule type" value="Genomic_DNA"/>
</dbReference>
<dbReference type="GO" id="GO:0004300">
    <property type="term" value="F:enoyl-CoA hydratase activity"/>
    <property type="evidence" value="ECO:0007669"/>
    <property type="project" value="UniProtKB-EC"/>
</dbReference>
<dbReference type="Pfam" id="PF00378">
    <property type="entry name" value="ECH_1"/>
    <property type="match status" value="1"/>
</dbReference>
<dbReference type="AlphaFoldDB" id="A0A845MGY2"/>
<dbReference type="PROSITE" id="PS00166">
    <property type="entry name" value="ENOYL_COA_HYDRATASE"/>
    <property type="match status" value="1"/>
</dbReference>
<dbReference type="CDD" id="cd06558">
    <property type="entry name" value="crotonase-like"/>
    <property type="match status" value="1"/>
</dbReference>
<dbReference type="SUPFAM" id="SSF52096">
    <property type="entry name" value="ClpP/crotonase"/>
    <property type="match status" value="1"/>
</dbReference>
<reference evidence="3 4" key="1">
    <citation type="journal article" date="2014" name="Int. J. Syst. Evol. Microbiol.">
        <title>Sneathiella chungangensis sp. nov., isolated from a marine sand, and emended description of the genus Sneathiella.</title>
        <authorList>
            <person name="Siamphan C."/>
            <person name="Kim H."/>
            <person name="Lee J.S."/>
            <person name="Kim W."/>
        </authorList>
    </citation>
    <scope>NUCLEOTIDE SEQUENCE [LARGE SCALE GENOMIC DNA]</scope>
    <source>
        <strain evidence="3 4">KCTC 32476</strain>
    </source>
</reference>
<keyword evidence="4" id="KW-1185">Reference proteome</keyword>
<dbReference type="InterPro" id="IPR018376">
    <property type="entry name" value="Enoyl-CoA_hyd/isom_CS"/>
</dbReference>
<dbReference type="InterPro" id="IPR029045">
    <property type="entry name" value="ClpP/crotonase-like_dom_sf"/>
</dbReference>
<dbReference type="OrthoDB" id="9777711at2"/>
<proteinExistence type="inferred from homology"/>
<keyword evidence="3" id="KW-0456">Lyase</keyword>
<dbReference type="PANTHER" id="PTHR43802:SF1">
    <property type="entry name" value="IP11341P-RELATED"/>
    <property type="match status" value="1"/>
</dbReference>
<dbReference type="EC" id="4.2.1.17" evidence="3"/>
<evidence type="ECO:0000313" key="4">
    <source>
        <dbReference type="Proteomes" id="UP000445696"/>
    </source>
</evidence>
<gene>
    <name evidence="3" type="ORF">GQF03_10025</name>
</gene>
<sequence>MDKLIVEVRQHIATLTLNAPITKNALSDPDVCLPLIQKFDQFSQNLNVHCIILTGTGDVFCSGGNIKDIRDKKSIFAGDSLEVMDQYRSSVQRLAKAIWNCKLPVIAAVNGPAYGAGCDLAMMADIRIAAPTASFAENFLELGLISGDGGSWLLPKQIGLSRAAEMTFTADPVDAATALKWGLVSSVVPGKELLASANSLAARIARHPPQQLRASKRLMRESLQSGLDNILDMAAIYQGVFHQTREHKESVNALIERRAPIFNRQTGDAKRF</sequence>
<evidence type="ECO:0000313" key="3">
    <source>
        <dbReference type="EMBL" id="MZR22670.1"/>
    </source>
</evidence>